<name>A0AAN5CRP9_9BILA</name>
<dbReference type="Proteomes" id="UP001328107">
    <property type="component" value="Unassembled WGS sequence"/>
</dbReference>
<dbReference type="EMBL" id="BTRK01000004">
    <property type="protein sequence ID" value="GMR49352.1"/>
    <property type="molecule type" value="Genomic_DNA"/>
</dbReference>
<evidence type="ECO:0000256" key="2">
    <source>
        <dbReference type="SAM" id="Phobius"/>
    </source>
</evidence>
<feature type="compositionally biased region" description="Basic and acidic residues" evidence="1">
    <location>
        <begin position="519"/>
        <end position="528"/>
    </location>
</feature>
<dbReference type="InterPro" id="IPR002591">
    <property type="entry name" value="Phosphodiest/P_Trfase"/>
</dbReference>
<dbReference type="Gene3D" id="3.30.1360.180">
    <property type="match status" value="1"/>
</dbReference>
<keyword evidence="3" id="KW-0732">Signal</keyword>
<proteinExistence type="predicted"/>
<reference evidence="5" key="1">
    <citation type="submission" date="2022-10" db="EMBL/GenBank/DDBJ databases">
        <title>Genome assembly of Pristionchus species.</title>
        <authorList>
            <person name="Yoshida K."/>
            <person name="Sommer R.J."/>
        </authorList>
    </citation>
    <scope>NUCLEOTIDE SEQUENCE [LARGE SCALE GENOMIC DNA]</scope>
    <source>
        <strain evidence="5">RS5460</strain>
    </source>
</reference>
<accession>A0AAN5CRP9</accession>
<comment type="caution">
    <text evidence="4">The sequence shown here is derived from an EMBL/GenBank/DDBJ whole genome shotgun (WGS) entry which is preliminary data.</text>
</comment>
<evidence type="ECO:0008006" key="6">
    <source>
        <dbReference type="Google" id="ProtNLM"/>
    </source>
</evidence>
<dbReference type="AlphaFoldDB" id="A0AAN5CRP9"/>
<dbReference type="CDD" id="cd16018">
    <property type="entry name" value="Enpp"/>
    <property type="match status" value="1"/>
</dbReference>
<dbReference type="InterPro" id="IPR017850">
    <property type="entry name" value="Alkaline_phosphatase_core_sf"/>
</dbReference>
<keyword evidence="5" id="KW-1185">Reference proteome</keyword>
<sequence>FSPVMRWGLAQAVVLLVVATAAAAEDSKRVLLISFDGFRHDLLNETTAPFITEWAKGGAWFTNGLQSQYVTYTAPNHLSIVTGLREDGHGIVSNYFYDPDTKEHYDLFNMTKRQGVVNESLTEQWYGGEPIWITNQKAGGQSVVMYWPAGNAVWKGQPGTASWSKEWSSYGDLNTWMADVDEFVEKLAADPKNTLAALYVAEPDHTLHTYGFFFEGRLIKKVAELDKLFRYIVKRMDDRGLLNSTDIILTADHGHSEIQGADHVMCIPEYVKGEVGKDFEIGDHMLYPLSEEFEAAAYANLTKAVKEKRLGVNVYLKKDLPPRFHYSNTSRVGRIVFEPKLGWTTSLNCTNNKLKEQYGESLKDQPFHSSTHGMDPLEGEMRALLVMKGPSFSQGKKYSEIPENIDLYGLMAKLLRATPAPNHGKMDIVEKALNNGDSSSGGTSIINPATRGIYQVPVAVDSLGFLFFVVPSVLIVGLFFVYAWRRTVIMEDPTWAMATDNRYKPLHEQAMDDAFEFSPPERRRERGQPQHQSGGRGNGLLDSESEDEF</sequence>
<organism evidence="4 5">
    <name type="scientific">Pristionchus mayeri</name>
    <dbReference type="NCBI Taxonomy" id="1317129"/>
    <lineage>
        <taxon>Eukaryota</taxon>
        <taxon>Metazoa</taxon>
        <taxon>Ecdysozoa</taxon>
        <taxon>Nematoda</taxon>
        <taxon>Chromadorea</taxon>
        <taxon>Rhabditida</taxon>
        <taxon>Rhabditina</taxon>
        <taxon>Diplogasteromorpha</taxon>
        <taxon>Diplogasteroidea</taxon>
        <taxon>Neodiplogasteridae</taxon>
        <taxon>Pristionchus</taxon>
    </lineage>
</organism>
<evidence type="ECO:0000256" key="1">
    <source>
        <dbReference type="SAM" id="MobiDB-lite"/>
    </source>
</evidence>
<keyword evidence="2" id="KW-0472">Membrane</keyword>
<dbReference type="PANTHER" id="PTHR10151">
    <property type="entry name" value="ECTONUCLEOTIDE PYROPHOSPHATASE/PHOSPHODIESTERASE"/>
    <property type="match status" value="1"/>
</dbReference>
<keyword evidence="2" id="KW-0812">Transmembrane</keyword>
<evidence type="ECO:0000313" key="5">
    <source>
        <dbReference type="Proteomes" id="UP001328107"/>
    </source>
</evidence>
<evidence type="ECO:0000313" key="4">
    <source>
        <dbReference type="EMBL" id="GMR49352.1"/>
    </source>
</evidence>
<dbReference type="Gene3D" id="3.40.720.10">
    <property type="entry name" value="Alkaline Phosphatase, subunit A"/>
    <property type="match status" value="1"/>
</dbReference>
<protein>
    <recommendedName>
        <fullName evidence="6">AP3A hydrolase</fullName>
    </recommendedName>
</protein>
<feature type="signal peptide" evidence="3">
    <location>
        <begin position="1"/>
        <end position="24"/>
    </location>
</feature>
<dbReference type="SUPFAM" id="SSF53649">
    <property type="entry name" value="Alkaline phosphatase-like"/>
    <property type="match status" value="1"/>
</dbReference>
<feature type="region of interest" description="Disordered" evidence="1">
    <location>
        <begin position="511"/>
        <end position="549"/>
    </location>
</feature>
<feature type="non-terminal residue" evidence="4">
    <location>
        <position position="1"/>
    </location>
</feature>
<dbReference type="Pfam" id="PF01663">
    <property type="entry name" value="Phosphodiest"/>
    <property type="match status" value="1"/>
</dbReference>
<dbReference type="PANTHER" id="PTHR10151:SF120">
    <property type="entry name" value="BIS(5'-ADENOSYL)-TRIPHOSPHATASE"/>
    <property type="match status" value="1"/>
</dbReference>
<feature type="transmembrane region" description="Helical" evidence="2">
    <location>
        <begin position="463"/>
        <end position="484"/>
    </location>
</feature>
<dbReference type="GO" id="GO:0016787">
    <property type="term" value="F:hydrolase activity"/>
    <property type="evidence" value="ECO:0007669"/>
    <property type="project" value="UniProtKB-ARBA"/>
</dbReference>
<keyword evidence="2" id="KW-1133">Transmembrane helix</keyword>
<feature type="chain" id="PRO_5042964025" description="AP3A hydrolase" evidence="3">
    <location>
        <begin position="25"/>
        <end position="549"/>
    </location>
</feature>
<evidence type="ECO:0000256" key="3">
    <source>
        <dbReference type="SAM" id="SignalP"/>
    </source>
</evidence>
<gene>
    <name evidence="4" type="ORF">PMAYCL1PPCAC_19547</name>
</gene>